<dbReference type="RefSeq" id="XP_056485168.1">
    <property type="nucleotide sequence ID" value="XM_056634548.1"/>
</dbReference>
<reference evidence="1" key="1">
    <citation type="submission" date="2022-12" db="EMBL/GenBank/DDBJ databases">
        <authorList>
            <person name="Petersen C."/>
        </authorList>
    </citation>
    <scope>NUCLEOTIDE SEQUENCE</scope>
    <source>
        <strain evidence="1">IBT 29677</strain>
    </source>
</reference>
<comment type="caution">
    <text evidence="1">The sequence shown here is derived from an EMBL/GenBank/DDBJ whole genome shotgun (WGS) entry which is preliminary data.</text>
</comment>
<keyword evidence="2" id="KW-1185">Reference proteome</keyword>
<dbReference type="EMBL" id="JAPZBU010000009">
    <property type="protein sequence ID" value="KAJ5387370.1"/>
    <property type="molecule type" value="Genomic_DNA"/>
</dbReference>
<dbReference type="GeneID" id="81373528"/>
<proteinExistence type="predicted"/>
<reference evidence="1" key="2">
    <citation type="journal article" date="2023" name="IMA Fungus">
        <title>Comparative genomic study of the Penicillium genus elucidates a diverse pangenome and 15 lateral gene transfer events.</title>
        <authorList>
            <person name="Petersen C."/>
            <person name="Sorensen T."/>
            <person name="Nielsen M.R."/>
            <person name="Sondergaard T.E."/>
            <person name="Sorensen J.L."/>
            <person name="Fitzpatrick D.A."/>
            <person name="Frisvad J.C."/>
            <person name="Nielsen K.L."/>
        </authorList>
    </citation>
    <scope>NUCLEOTIDE SEQUENCE</scope>
    <source>
        <strain evidence="1">IBT 29677</strain>
    </source>
</reference>
<name>A0A9W9VQJ2_9EURO</name>
<gene>
    <name evidence="1" type="ORF">N7509_009911</name>
</gene>
<protein>
    <submittedName>
        <fullName evidence="1">Uncharacterized protein</fullName>
    </submittedName>
</protein>
<evidence type="ECO:0000313" key="1">
    <source>
        <dbReference type="EMBL" id="KAJ5387370.1"/>
    </source>
</evidence>
<evidence type="ECO:0000313" key="2">
    <source>
        <dbReference type="Proteomes" id="UP001147747"/>
    </source>
</evidence>
<sequence>MVNIHSAAESAVKAYSAAIALGANYSYPLPKLASHVSTFFMPNYTSYSLGEINLSPNQSVVASDFESIYSEWRSNGQPGTVIQIIHHKIQPVSNSSAICWLKYHIDPQNGLPEWEWTNVYGFCRTEEKFTNGLYGGWEFAVEDNEHLQYASHVH</sequence>
<dbReference type="Proteomes" id="UP001147747">
    <property type="component" value="Unassembled WGS sequence"/>
</dbReference>
<accession>A0A9W9VQJ2</accession>
<dbReference type="AlphaFoldDB" id="A0A9W9VQJ2"/>
<organism evidence="1 2">
    <name type="scientific">Penicillium cosmopolitanum</name>
    <dbReference type="NCBI Taxonomy" id="1131564"/>
    <lineage>
        <taxon>Eukaryota</taxon>
        <taxon>Fungi</taxon>
        <taxon>Dikarya</taxon>
        <taxon>Ascomycota</taxon>
        <taxon>Pezizomycotina</taxon>
        <taxon>Eurotiomycetes</taxon>
        <taxon>Eurotiomycetidae</taxon>
        <taxon>Eurotiales</taxon>
        <taxon>Aspergillaceae</taxon>
        <taxon>Penicillium</taxon>
    </lineage>
</organism>
<dbReference type="OrthoDB" id="3014656at2759"/>